<evidence type="ECO:0000256" key="1">
    <source>
        <dbReference type="SAM" id="SignalP"/>
    </source>
</evidence>
<organism evidence="2 3">
    <name type="scientific">Achromobacter kerstersii</name>
    <dbReference type="NCBI Taxonomy" id="1353890"/>
    <lineage>
        <taxon>Bacteria</taxon>
        <taxon>Pseudomonadati</taxon>
        <taxon>Pseudomonadota</taxon>
        <taxon>Betaproteobacteria</taxon>
        <taxon>Burkholderiales</taxon>
        <taxon>Alcaligenaceae</taxon>
        <taxon>Achromobacter</taxon>
    </lineage>
</organism>
<reference evidence="2 3" key="1">
    <citation type="submission" date="2020-04" db="EMBL/GenBank/DDBJ databases">
        <authorList>
            <person name="De Canck E."/>
        </authorList>
    </citation>
    <scope>NUCLEOTIDE SEQUENCE [LARGE SCALE GENOMIC DNA]</scope>
    <source>
        <strain evidence="2 3">LMG 3441</strain>
    </source>
</reference>
<keyword evidence="1" id="KW-0732">Signal</keyword>
<evidence type="ECO:0000313" key="3">
    <source>
        <dbReference type="Proteomes" id="UP000494269"/>
    </source>
</evidence>
<sequence length="178" mass="18661">MYSRRETSLRNRLALCLAGLALAIALPAGVSAQSDNLSVAPEAPAAPPSHLVRELLEHDAKQALAIEREKSKTAFAGTPLAVPSVTGITPADAEQAAAPSASPPKQRLARLIAIVGVGRHLAAHVQLENRQAVYLTGKAAPVTGAGQGLRLLEISPPCATFLSQEEETFTYCLDERAP</sequence>
<feature type="chain" id="PRO_5029012924" description="Pilus assembly protein PilP" evidence="1">
    <location>
        <begin position="33"/>
        <end position="178"/>
    </location>
</feature>
<evidence type="ECO:0000313" key="2">
    <source>
        <dbReference type="EMBL" id="CAB3745052.1"/>
    </source>
</evidence>
<dbReference type="AlphaFoldDB" id="A0A6S7ASD2"/>
<accession>A0A6S7ASD2</accession>
<protein>
    <recommendedName>
        <fullName evidence="4">Pilus assembly protein PilP</fullName>
    </recommendedName>
</protein>
<gene>
    <name evidence="2" type="ORF">LMG3441_06287</name>
</gene>
<proteinExistence type="predicted"/>
<evidence type="ECO:0008006" key="4">
    <source>
        <dbReference type="Google" id="ProtNLM"/>
    </source>
</evidence>
<dbReference type="EMBL" id="CADIJQ010000028">
    <property type="protein sequence ID" value="CAB3745052.1"/>
    <property type="molecule type" value="Genomic_DNA"/>
</dbReference>
<dbReference type="Proteomes" id="UP000494269">
    <property type="component" value="Unassembled WGS sequence"/>
</dbReference>
<feature type="signal peptide" evidence="1">
    <location>
        <begin position="1"/>
        <end position="32"/>
    </location>
</feature>
<keyword evidence="3" id="KW-1185">Reference proteome</keyword>
<name>A0A6S7ASD2_9BURK</name>
<dbReference type="RefSeq" id="WP_175172188.1">
    <property type="nucleotide sequence ID" value="NZ_CADIJQ010000028.1"/>
</dbReference>